<dbReference type="RefSeq" id="WP_216006976.1">
    <property type="nucleotide sequence ID" value="NZ_JAHKPV010000001.1"/>
</dbReference>
<protein>
    <submittedName>
        <fullName evidence="1">Uncharacterized protein</fullName>
    </submittedName>
</protein>
<accession>A0ABS6A4M8</accession>
<gene>
    <name evidence="1" type="ORF">KO508_03810</name>
</gene>
<keyword evidence="2" id="KW-1185">Reference proteome</keyword>
<reference evidence="1 2" key="1">
    <citation type="submission" date="2021-05" db="EMBL/GenBank/DDBJ databases">
        <title>Draft genomes of bacteria isolated from model marine particles.</title>
        <authorList>
            <person name="Datta M.S."/>
            <person name="Schwartzman J.A."/>
            <person name="Enke T.N."/>
            <person name="Saavedra J."/>
            <person name="Cermak N."/>
            <person name="Cordero O.X."/>
        </authorList>
    </citation>
    <scope>NUCLEOTIDE SEQUENCE [LARGE SCALE GENOMIC DNA]</scope>
    <source>
        <strain evidence="1 2">D2M19</strain>
    </source>
</reference>
<evidence type="ECO:0000313" key="1">
    <source>
        <dbReference type="EMBL" id="MBU2873126.1"/>
    </source>
</evidence>
<comment type="caution">
    <text evidence="1">The sequence shown here is derived from an EMBL/GenBank/DDBJ whole genome shotgun (WGS) entry which is preliminary data.</text>
</comment>
<evidence type="ECO:0000313" key="2">
    <source>
        <dbReference type="Proteomes" id="UP000753376"/>
    </source>
</evidence>
<organism evidence="1 2">
    <name type="scientific">Marinobacter salexigens</name>
    <dbReference type="NCBI Taxonomy" id="1925763"/>
    <lineage>
        <taxon>Bacteria</taxon>
        <taxon>Pseudomonadati</taxon>
        <taxon>Pseudomonadota</taxon>
        <taxon>Gammaproteobacteria</taxon>
        <taxon>Pseudomonadales</taxon>
        <taxon>Marinobacteraceae</taxon>
        <taxon>Marinobacter</taxon>
    </lineage>
</organism>
<name>A0ABS6A4M8_9GAMM</name>
<dbReference type="Proteomes" id="UP000753376">
    <property type="component" value="Unassembled WGS sequence"/>
</dbReference>
<proteinExistence type="predicted"/>
<sequence length="272" mass="30804">MLEDLLKQRQALLDNAQSPLQLLRQLDRRLVLWCEQHPQDLALDSWRKAQGDAPVFWPGALRLELTMRLHACPPWEGFELSQSETASECREGNHWQMLACHSGMELPREWPEPPQQQLWAAMAASRRGQEAKVDACWQACVSMQTGAIMMSEPAVKSLLSELWLAGDPFWREWFFPLLLAASEQLHPAMINGLAGRVRDASVIEAMGISGSDRFLPLLAEVASHGGEQGEVASEALQRRKAHSQDLGQRYRQWWASWLRVQGAPWSLFGGCW</sequence>
<dbReference type="EMBL" id="JAHKPV010000001">
    <property type="protein sequence ID" value="MBU2873126.1"/>
    <property type="molecule type" value="Genomic_DNA"/>
</dbReference>